<gene>
    <name evidence="2" type="ORF">TrVE_jg933</name>
</gene>
<comment type="caution">
    <text evidence="2">The sequence shown here is derived from an EMBL/GenBank/DDBJ whole genome shotgun (WGS) entry which is preliminary data.</text>
</comment>
<feature type="compositionally biased region" description="Basic and acidic residues" evidence="1">
    <location>
        <begin position="49"/>
        <end position="64"/>
    </location>
</feature>
<organism evidence="2 3">
    <name type="scientific">Triparma verrucosa</name>
    <dbReference type="NCBI Taxonomy" id="1606542"/>
    <lineage>
        <taxon>Eukaryota</taxon>
        <taxon>Sar</taxon>
        <taxon>Stramenopiles</taxon>
        <taxon>Ochrophyta</taxon>
        <taxon>Bolidophyceae</taxon>
        <taxon>Parmales</taxon>
        <taxon>Triparmaceae</taxon>
        <taxon>Triparma</taxon>
    </lineage>
</organism>
<dbReference type="AlphaFoldDB" id="A0A9W7FG19"/>
<keyword evidence="3" id="KW-1185">Reference proteome</keyword>
<dbReference type="EMBL" id="BRXX01000429">
    <property type="protein sequence ID" value="GMI11414.1"/>
    <property type="molecule type" value="Genomic_DNA"/>
</dbReference>
<feature type="region of interest" description="Disordered" evidence="1">
    <location>
        <begin position="48"/>
        <end position="77"/>
    </location>
</feature>
<reference evidence="3" key="1">
    <citation type="journal article" date="2023" name="Commun. Biol.">
        <title>Genome analysis of Parmales, the sister group of diatoms, reveals the evolutionary specialization of diatoms from phago-mixotrophs to photoautotrophs.</title>
        <authorList>
            <person name="Ban H."/>
            <person name="Sato S."/>
            <person name="Yoshikawa S."/>
            <person name="Yamada K."/>
            <person name="Nakamura Y."/>
            <person name="Ichinomiya M."/>
            <person name="Sato N."/>
            <person name="Blanc-Mathieu R."/>
            <person name="Endo H."/>
            <person name="Kuwata A."/>
            <person name="Ogata H."/>
        </authorList>
    </citation>
    <scope>NUCLEOTIDE SEQUENCE [LARGE SCALE GENOMIC DNA]</scope>
    <source>
        <strain evidence="3">NIES 3699</strain>
    </source>
</reference>
<dbReference type="Proteomes" id="UP001165160">
    <property type="component" value="Unassembled WGS sequence"/>
</dbReference>
<accession>A0A9W7FG19</accession>
<sequence>MGNTGTSTSAKSASPLPRATPFDMGVPIATAELAVPVVDGMACATPAAWRERTPQEQREADSQKGRGSTHVGVDEKRVRDRSRDLAYVRVTNSFWPELEGLYVPKGGSSWDGMPLWTLLTAEEEAKQCVDDKSEGGRFGIWWRNEGHWRMGRRNHYFHIADSGKSEGNIADYPPATDEGAIWESAHGFYTKKGDWQAADKLCEKGHPDWGATVQVTWEYPFGHPKRTGSKLM</sequence>
<protein>
    <submittedName>
        <fullName evidence="2">Uncharacterized protein</fullName>
    </submittedName>
</protein>
<evidence type="ECO:0000313" key="2">
    <source>
        <dbReference type="EMBL" id="GMI11414.1"/>
    </source>
</evidence>
<name>A0A9W7FG19_9STRA</name>
<evidence type="ECO:0000313" key="3">
    <source>
        <dbReference type="Proteomes" id="UP001165160"/>
    </source>
</evidence>
<proteinExistence type="predicted"/>
<evidence type="ECO:0000256" key="1">
    <source>
        <dbReference type="SAM" id="MobiDB-lite"/>
    </source>
</evidence>